<evidence type="ECO:0000256" key="6">
    <source>
        <dbReference type="ARBA" id="ARBA00022692"/>
    </source>
</evidence>
<keyword evidence="5" id="KW-1003">Cell membrane</keyword>
<evidence type="ECO:0000256" key="2">
    <source>
        <dbReference type="ARBA" id="ARBA00005132"/>
    </source>
</evidence>
<feature type="domain" description="Polysaccharide chain length determinant N-terminal" evidence="13">
    <location>
        <begin position="11"/>
        <end position="98"/>
    </location>
</feature>
<comment type="caution">
    <text evidence="14">The sequence shown here is derived from an EMBL/GenBank/DDBJ whole genome shotgun (WGS) entry which is preliminary data.</text>
</comment>
<dbReference type="InterPro" id="IPR003856">
    <property type="entry name" value="LPS_length_determ_N"/>
</dbReference>
<dbReference type="PATRIC" id="fig|1122146.4.peg.360"/>
<evidence type="ECO:0000256" key="7">
    <source>
        <dbReference type="ARBA" id="ARBA00022903"/>
    </source>
</evidence>
<sequence length="230" mass="26019">MNKDCKSEYVEINISKILRQIWAKKIAIIIFTAFMTAGAYLVSAYVLTPVYQATTKMYILTQPDNKQVTTQDLQAGSYLIEDYKEIILSNNILEDVIDRKDLKLTPQELRKKIKINIPPSTRILTIEVKDKDPQQAKNLANSVREVGIDKIEEITKTHDITVLEKAQVPQKPIAPKVHKITLLTLGISLVVSVVSVGLAELFNNKVVVPEDIEDELQVPFLGYVPLHKRK</sequence>
<evidence type="ECO:0000256" key="5">
    <source>
        <dbReference type="ARBA" id="ARBA00022475"/>
    </source>
</evidence>
<feature type="transmembrane region" description="Helical" evidence="12">
    <location>
        <begin position="180"/>
        <end position="199"/>
    </location>
</feature>
<evidence type="ECO:0000256" key="10">
    <source>
        <dbReference type="ARBA" id="ARBA00023169"/>
    </source>
</evidence>
<dbReference type="STRING" id="1122146.IV53_GL000348"/>
<keyword evidence="8 12" id="KW-1133">Transmembrane helix</keyword>
<comment type="similarity">
    <text evidence="3">Belongs to the CpsC/CapA family.</text>
</comment>
<organism evidence="14 15">
    <name type="scientific">Ligilactobacillus ceti DSM 22408</name>
    <dbReference type="NCBI Taxonomy" id="1122146"/>
    <lineage>
        <taxon>Bacteria</taxon>
        <taxon>Bacillati</taxon>
        <taxon>Bacillota</taxon>
        <taxon>Bacilli</taxon>
        <taxon>Lactobacillales</taxon>
        <taxon>Lactobacillaceae</taxon>
        <taxon>Ligilactobacillus</taxon>
    </lineage>
</organism>
<keyword evidence="15" id="KW-1185">Reference proteome</keyword>
<keyword evidence="9 12" id="KW-0472">Membrane</keyword>
<comment type="function">
    <text evidence="11">Required for CpsD phosphorylation. Involved in the regulation of capsular polysaccharide biosynthesis. May be part of a complex that directs the coordinated polymerization and export to the cell surface of the capsular polysaccharide.</text>
</comment>
<evidence type="ECO:0000256" key="9">
    <source>
        <dbReference type="ARBA" id="ARBA00023136"/>
    </source>
</evidence>
<dbReference type="InterPro" id="IPR050445">
    <property type="entry name" value="Bact_polysacc_biosynth/exp"/>
</dbReference>
<dbReference type="RefSeq" id="WP_027106807.1">
    <property type="nucleotide sequence ID" value="NZ_JQBZ01000025.1"/>
</dbReference>
<keyword evidence="6 12" id="KW-0812">Transmembrane</keyword>
<feature type="transmembrane region" description="Helical" evidence="12">
    <location>
        <begin position="26"/>
        <end position="47"/>
    </location>
</feature>
<dbReference type="OrthoDB" id="2360475at2"/>
<dbReference type="Pfam" id="PF02706">
    <property type="entry name" value="Wzz"/>
    <property type="match status" value="1"/>
</dbReference>
<evidence type="ECO:0000256" key="12">
    <source>
        <dbReference type="SAM" id="Phobius"/>
    </source>
</evidence>
<name>A0A0R2KG41_9LACO</name>
<dbReference type="GO" id="GO:0004713">
    <property type="term" value="F:protein tyrosine kinase activity"/>
    <property type="evidence" value="ECO:0007669"/>
    <property type="project" value="TreeGrafter"/>
</dbReference>
<dbReference type="EMBL" id="JQBZ01000025">
    <property type="protein sequence ID" value="KRN88384.1"/>
    <property type="molecule type" value="Genomic_DNA"/>
</dbReference>
<accession>A0A0R2KG41</accession>
<dbReference type="PANTHER" id="PTHR32309:SF13">
    <property type="entry name" value="FERRIC ENTEROBACTIN TRANSPORT PROTEIN FEPE"/>
    <property type="match status" value="1"/>
</dbReference>
<comment type="subcellular location">
    <subcellularLocation>
        <location evidence="1">Cell membrane</location>
        <topology evidence="1">Multi-pass membrane protein</topology>
    </subcellularLocation>
</comment>
<dbReference type="eggNOG" id="COG3944">
    <property type="taxonomic scope" value="Bacteria"/>
</dbReference>
<evidence type="ECO:0000313" key="15">
    <source>
        <dbReference type="Proteomes" id="UP000051500"/>
    </source>
</evidence>
<dbReference type="AlphaFoldDB" id="A0A0R2KG41"/>
<dbReference type="PANTHER" id="PTHR32309">
    <property type="entry name" value="TYROSINE-PROTEIN KINASE"/>
    <property type="match status" value="1"/>
</dbReference>
<keyword evidence="7" id="KW-0972">Capsule biogenesis/degradation</keyword>
<evidence type="ECO:0000256" key="3">
    <source>
        <dbReference type="ARBA" id="ARBA00006683"/>
    </source>
</evidence>
<evidence type="ECO:0000256" key="8">
    <source>
        <dbReference type="ARBA" id="ARBA00022989"/>
    </source>
</evidence>
<comment type="pathway">
    <text evidence="2">Capsule biogenesis; capsule polysaccharide biosynthesis.</text>
</comment>
<evidence type="ECO:0000256" key="11">
    <source>
        <dbReference type="ARBA" id="ARBA00045736"/>
    </source>
</evidence>
<evidence type="ECO:0000256" key="4">
    <source>
        <dbReference type="ARBA" id="ARBA00020739"/>
    </source>
</evidence>
<keyword evidence="10" id="KW-0270">Exopolysaccharide synthesis</keyword>
<evidence type="ECO:0000259" key="13">
    <source>
        <dbReference type="Pfam" id="PF02706"/>
    </source>
</evidence>
<protein>
    <recommendedName>
        <fullName evidence="4">Capsular polysaccharide biosynthesis protein CpsC</fullName>
    </recommendedName>
</protein>
<dbReference type="GO" id="GO:0000271">
    <property type="term" value="P:polysaccharide biosynthetic process"/>
    <property type="evidence" value="ECO:0007669"/>
    <property type="project" value="UniProtKB-KW"/>
</dbReference>
<evidence type="ECO:0000313" key="14">
    <source>
        <dbReference type="EMBL" id="KRN88384.1"/>
    </source>
</evidence>
<proteinExistence type="inferred from homology"/>
<evidence type="ECO:0000256" key="1">
    <source>
        <dbReference type="ARBA" id="ARBA00004651"/>
    </source>
</evidence>
<dbReference type="Proteomes" id="UP000051500">
    <property type="component" value="Unassembled WGS sequence"/>
</dbReference>
<reference evidence="14 15" key="1">
    <citation type="journal article" date="2015" name="Genome Announc.">
        <title>Expanding the biotechnology potential of lactobacilli through comparative genomics of 213 strains and associated genera.</title>
        <authorList>
            <person name="Sun Z."/>
            <person name="Harris H.M."/>
            <person name="McCann A."/>
            <person name="Guo C."/>
            <person name="Argimon S."/>
            <person name="Zhang W."/>
            <person name="Yang X."/>
            <person name="Jeffery I.B."/>
            <person name="Cooney J.C."/>
            <person name="Kagawa T.F."/>
            <person name="Liu W."/>
            <person name="Song Y."/>
            <person name="Salvetti E."/>
            <person name="Wrobel A."/>
            <person name="Rasinkangas P."/>
            <person name="Parkhill J."/>
            <person name="Rea M.C."/>
            <person name="O'Sullivan O."/>
            <person name="Ritari J."/>
            <person name="Douillard F.P."/>
            <person name="Paul Ross R."/>
            <person name="Yang R."/>
            <person name="Briner A.E."/>
            <person name="Felis G.E."/>
            <person name="de Vos W.M."/>
            <person name="Barrangou R."/>
            <person name="Klaenhammer T.R."/>
            <person name="Caufield P.W."/>
            <person name="Cui Y."/>
            <person name="Zhang H."/>
            <person name="O'Toole P.W."/>
        </authorList>
    </citation>
    <scope>NUCLEOTIDE SEQUENCE [LARGE SCALE GENOMIC DNA]</scope>
    <source>
        <strain evidence="14 15">DSM 22408</strain>
    </source>
</reference>
<gene>
    <name evidence="14" type="ORF">IV53_GL000348</name>
</gene>
<dbReference type="GO" id="GO:0005886">
    <property type="term" value="C:plasma membrane"/>
    <property type="evidence" value="ECO:0007669"/>
    <property type="project" value="UniProtKB-SubCell"/>
</dbReference>